<dbReference type="Proteomes" id="UP001162992">
    <property type="component" value="Chromosome 4"/>
</dbReference>
<gene>
    <name evidence="1" type="ORF">O6H91_04G073800</name>
</gene>
<dbReference type="EMBL" id="CM055095">
    <property type="protein sequence ID" value="KAJ7559194.1"/>
    <property type="molecule type" value="Genomic_DNA"/>
</dbReference>
<reference evidence="2" key="1">
    <citation type="journal article" date="2024" name="Proc. Natl. Acad. Sci. U.S.A.">
        <title>Extraordinary preservation of gene collinearity over three hundred million years revealed in homosporous lycophytes.</title>
        <authorList>
            <person name="Li C."/>
            <person name="Wickell D."/>
            <person name="Kuo L.Y."/>
            <person name="Chen X."/>
            <person name="Nie B."/>
            <person name="Liao X."/>
            <person name="Peng D."/>
            <person name="Ji J."/>
            <person name="Jenkins J."/>
            <person name="Williams M."/>
            <person name="Shu S."/>
            <person name="Plott C."/>
            <person name="Barry K."/>
            <person name="Rajasekar S."/>
            <person name="Grimwood J."/>
            <person name="Han X."/>
            <person name="Sun S."/>
            <person name="Hou Z."/>
            <person name="He W."/>
            <person name="Dai G."/>
            <person name="Sun C."/>
            <person name="Schmutz J."/>
            <person name="Leebens-Mack J.H."/>
            <person name="Li F.W."/>
            <person name="Wang L."/>
        </authorList>
    </citation>
    <scope>NUCLEOTIDE SEQUENCE [LARGE SCALE GENOMIC DNA]</scope>
    <source>
        <strain evidence="2">cv. PW_Plant_1</strain>
    </source>
</reference>
<protein>
    <submittedName>
        <fullName evidence="1">Uncharacterized protein</fullName>
    </submittedName>
</protein>
<comment type="caution">
    <text evidence="1">The sequence shown here is derived from an EMBL/GenBank/DDBJ whole genome shotgun (WGS) entry which is preliminary data.</text>
</comment>
<evidence type="ECO:0000313" key="1">
    <source>
        <dbReference type="EMBL" id="KAJ7559194.1"/>
    </source>
</evidence>
<name>A0ACC2DY92_DIPCM</name>
<accession>A0ACC2DY92</accession>
<evidence type="ECO:0000313" key="2">
    <source>
        <dbReference type="Proteomes" id="UP001162992"/>
    </source>
</evidence>
<organism evidence="1 2">
    <name type="scientific">Diphasiastrum complanatum</name>
    <name type="common">Issler's clubmoss</name>
    <name type="synonym">Lycopodium complanatum</name>
    <dbReference type="NCBI Taxonomy" id="34168"/>
    <lineage>
        <taxon>Eukaryota</taxon>
        <taxon>Viridiplantae</taxon>
        <taxon>Streptophyta</taxon>
        <taxon>Embryophyta</taxon>
        <taxon>Tracheophyta</taxon>
        <taxon>Lycopodiopsida</taxon>
        <taxon>Lycopodiales</taxon>
        <taxon>Lycopodiaceae</taxon>
        <taxon>Lycopodioideae</taxon>
        <taxon>Diphasiastrum</taxon>
    </lineage>
</organism>
<sequence>MDLFFEQAKAFAQETAKASQQFAKQAAKRSKEIVTETAKKSKELAVEATRRADQLKALAGELPLITAVTHGNSSAEPSELELQKYGVTAELQEFVKGFTVETFHDFPLEDVDDKANASRSFEPSKLQPLLTDWEERHAILILHLVPDMSKFRYTLCPRWMKESRFWKIYFRLVSAHLAPYFKVTETVVSPRAVEGNSASLLENFLDLEKVRPPAGEALPNVQVERSVSLKKSMSGYSEQDLDAFLLGDPGSEEEIADGNEHDGFDVDFDELVNGTESDNEGGGVGKHWGESSSSGPKSSNIEEAKDTTHGRRSSKILVRANEGGSSGDELLDVPTDHD</sequence>
<proteinExistence type="predicted"/>
<keyword evidence="2" id="KW-1185">Reference proteome</keyword>